<protein>
    <recommendedName>
        <fullName evidence="2">UspA domain-containing protein</fullName>
    </recommendedName>
</protein>
<dbReference type="PANTHER" id="PTHR46268">
    <property type="entry name" value="STRESS RESPONSE PROTEIN NHAX"/>
    <property type="match status" value="1"/>
</dbReference>
<dbReference type="Pfam" id="PF00582">
    <property type="entry name" value="Usp"/>
    <property type="match status" value="1"/>
</dbReference>
<dbReference type="RefSeq" id="WP_183362501.1">
    <property type="nucleotide sequence ID" value="NZ_BLXZ01000007.1"/>
</dbReference>
<dbReference type="CDD" id="cd00293">
    <property type="entry name" value="USP-like"/>
    <property type="match status" value="1"/>
</dbReference>
<feature type="domain" description="UspA" evidence="2">
    <location>
        <begin position="4"/>
        <end position="148"/>
    </location>
</feature>
<sequence length="156" mass="17696">MEQIKHILVVSRLSQYCRDAVGIGISLAKKYGSQITVLHLVSNPVTMEALNAPLPFPDSHHKTYASVQDETREELDQLLKREMNAGLPLKVLVKDGRPIDEIVKVVNDEKIDLMVLLAHEEGRLEHLLFGRDNDAVIRRMPCSILLVKREPGRVNW</sequence>
<evidence type="ECO:0000313" key="4">
    <source>
        <dbReference type="Proteomes" id="UP000587586"/>
    </source>
</evidence>
<evidence type="ECO:0000256" key="1">
    <source>
        <dbReference type="ARBA" id="ARBA00008791"/>
    </source>
</evidence>
<reference evidence="4" key="1">
    <citation type="submission" date="2020-06" db="EMBL/GenBank/DDBJ databases">
        <title>Draft genomic sequecing of Geomonas sp. Red745.</title>
        <authorList>
            <person name="Itoh H."/>
            <person name="Xu Z.X."/>
            <person name="Ushijima N."/>
            <person name="Masuda Y."/>
            <person name="Shiratori Y."/>
            <person name="Senoo K."/>
        </authorList>
    </citation>
    <scope>NUCLEOTIDE SEQUENCE [LARGE SCALE GENOMIC DNA]</scope>
    <source>
        <strain evidence="4">Red745</strain>
    </source>
</reference>
<accession>A0A6V8NDM9</accession>
<organism evidence="3 4">
    <name type="scientific">Geomonas limicola</name>
    <dbReference type="NCBI Taxonomy" id="2740186"/>
    <lineage>
        <taxon>Bacteria</taxon>
        <taxon>Pseudomonadati</taxon>
        <taxon>Thermodesulfobacteriota</taxon>
        <taxon>Desulfuromonadia</taxon>
        <taxon>Geobacterales</taxon>
        <taxon>Geobacteraceae</taxon>
        <taxon>Geomonas</taxon>
    </lineage>
</organism>
<comment type="similarity">
    <text evidence="1">Belongs to the universal stress protein A family.</text>
</comment>
<dbReference type="AlphaFoldDB" id="A0A6V8NDM9"/>
<name>A0A6V8NDM9_9BACT</name>
<dbReference type="InterPro" id="IPR014729">
    <property type="entry name" value="Rossmann-like_a/b/a_fold"/>
</dbReference>
<dbReference type="InterPro" id="IPR006016">
    <property type="entry name" value="UspA"/>
</dbReference>
<evidence type="ECO:0000259" key="2">
    <source>
        <dbReference type="Pfam" id="PF00582"/>
    </source>
</evidence>
<dbReference type="Proteomes" id="UP000587586">
    <property type="component" value="Unassembled WGS sequence"/>
</dbReference>
<dbReference type="SUPFAM" id="SSF52402">
    <property type="entry name" value="Adenine nucleotide alpha hydrolases-like"/>
    <property type="match status" value="1"/>
</dbReference>
<gene>
    <name evidence="3" type="ORF">GMLC_35030</name>
</gene>
<dbReference type="EMBL" id="BLXZ01000007">
    <property type="protein sequence ID" value="GFO69924.1"/>
    <property type="molecule type" value="Genomic_DNA"/>
</dbReference>
<dbReference type="Gene3D" id="3.40.50.620">
    <property type="entry name" value="HUPs"/>
    <property type="match status" value="1"/>
</dbReference>
<keyword evidence="4" id="KW-1185">Reference proteome</keyword>
<evidence type="ECO:0000313" key="3">
    <source>
        <dbReference type="EMBL" id="GFO69924.1"/>
    </source>
</evidence>
<proteinExistence type="inferred from homology"/>
<dbReference type="PANTHER" id="PTHR46268:SF6">
    <property type="entry name" value="UNIVERSAL STRESS PROTEIN UP12"/>
    <property type="match status" value="1"/>
</dbReference>
<comment type="caution">
    <text evidence="3">The sequence shown here is derived from an EMBL/GenBank/DDBJ whole genome shotgun (WGS) entry which is preliminary data.</text>
</comment>